<dbReference type="Proteomes" id="UP001519309">
    <property type="component" value="Unassembled WGS sequence"/>
</dbReference>
<name>A0ABS4M862_9ACTN</name>
<gene>
    <name evidence="2" type="ORF">J2Z21_008623</name>
</gene>
<keyword evidence="3" id="KW-1185">Reference proteome</keyword>
<dbReference type="InterPro" id="IPR052511">
    <property type="entry name" value="ATP-dep_Helicase"/>
</dbReference>
<comment type="caution">
    <text evidence="2">The sequence shown here is derived from an EMBL/GenBank/DDBJ whole genome shotgun (WGS) entry which is preliminary data.</text>
</comment>
<evidence type="ECO:0000313" key="2">
    <source>
        <dbReference type="EMBL" id="MBP2055607.1"/>
    </source>
</evidence>
<sequence length="179" mass="19378">MNSPAGRAAWQTGTAIGLSTTARPVEELSTFLAGGQPVRIVRPANRRSVRLRVESRWRTWSRSGRPPAGPARRQDRSGGPADGPDAEQRILALVGAHRSAIAFANSRRLAERLTTRLNELVVEPAEAGRLTRFPAEAIGESGIAFGAPPVVARAHQGSICREQAIRRTRTGHTANRRQP</sequence>
<feature type="region of interest" description="Disordered" evidence="1">
    <location>
        <begin position="59"/>
        <end position="87"/>
    </location>
</feature>
<dbReference type="PANTHER" id="PTHR47962">
    <property type="entry name" value="ATP-DEPENDENT HELICASE LHR-RELATED-RELATED"/>
    <property type="match status" value="1"/>
</dbReference>
<dbReference type="EMBL" id="JAGGLP010000032">
    <property type="protein sequence ID" value="MBP2055607.1"/>
    <property type="molecule type" value="Genomic_DNA"/>
</dbReference>
<proteinExistence type="predicted"/>
<dbReference type="RefSeq" id="WP_159400057.1">
    <property type="nucleotide sequence ID" value="NZ_CP016279.1"/>
</dbReference>
<organism evidence="2 3">
    <name type="scientific">Streptomyces griseochromogenes</name>
    <dbReference type="NCBI Taxonomy" id="68214"/>
    <lineage>
        <taxon>Bacteria</taxon>
        <taxon>Bacillati</taxon>
        <taxon>Actinomycetota</taxon>
        <taxon>Actinomycetes</taxon>
        <taxon>Kitasatosporales</taxon>
        <taxon>Streptomycetaceae</taxon>
        <taxon>Streptomyces</taxon>
    </lineage>
</organism>
<evidence type="ECO:0000256" key="1">
    <source>
        <dbReference type="SAM" id="MobiDB-lite"/>
    </source>
</evidence>
<reference evidence="2 3" key="1">
    <citation type="submission" date="2021-03" db="EMBL/GenBank/DDBJ databases">
        <title>Genomic Encyclopedia of Type Strains, Phase IV (KMG-IV): sequencing the most valuable type-strain genomes for metagenomic binning, comparative biology and taxonomic classification.</title>
        <authorList>
            <person name="Goeker M."/>
        </authorList>
    </citation>
    <scope>NUCLEOTIDE SEQUENCE [LARGE SCALE GENOMIC DNA]</scope>
    <source>
        <strain evidence="2 3">DSM 40499</strain>
    </source>
</reference>
<evidence type="ECO:0000313" key="3">
    <source>
        <dbReference type="Proteomes" id="UP001519309"/>
    </source>
</evidence>
<accession>A0ABS4M862</accession>
<protein>
    <submittedName>
        <fullName evidence="2">Lhr-like helicase</fullName>
    </submittedName>
</protein>
<dbReference type="PANTHER" id="PTHR47962:SF5">
    <property type="entry name" value="ATP-DEPENDENT HELICASE LHR-RELATED"/>
    <property type="match status" value="1"/>
</dbReference>